<protein>
    <submittedName>
        <fullName evidence="1">Uncharacterized protein</fullName>
    </submittedName>
</protein>
<gene>
    <name evidence="1" type="ORF">Y958_24075</name>
</gene>
<accession>A0A248JZW2</accession>
<evidence type="ECO:0000313" key="2">
    <source>
        <dbReference type="Proteomes" id="UP000197153"/>
    </source>
</evidence>
<dbReference type="Proteomes" id="UP000197153">
    <property type="component" value="Chromosome 3"/>
</dbReference>
<organism evidence="1 2">
    <name type="scientific">Nitrospirillum viridazoti CBAmc</name>
    <dbReference type="NCBI Taxonomy" id="1441467"/>
    <lineage>
        <taxon>Bacteria</taxon>
        <taxon>Pseudomonadati</taxon>
        <taxon>Pseudomonadota</taxon>
        <taxon>Alphaproteobacteria</taxon>
        <taxon>Rhodospirillales</taxon>
        <taxon>Azospirillaceae</taxon>
        <taxon>Nitrospirillum</taxon>
        <taxon>Nitrospirillum viridazoti</taxon>
    </lineage>
</organism>
<sequence>MTRYEVWRLPPVEDELGFVSVALVADMDAAGDIMEQVDKRIGEWRETLDDDNRHPWHRRRR</sequence>
<keyword evidence="2" id="KW-1185">Reference proteome</keyword>
<dbReference type="KEGG" id="nao:Y958_24075"/>
<evidence type="ECO:0000313" key="1">
    <source>
        <dbReference type="EMBL" id="ASG24021.1"/>
    </source>
</evidence>
<dbReference type="AlphaFoldDB" id="A0A248JZW2"/>
<dbReference type="EMBL" id="CP022112">
    <property type="protein sequence ID" value="ASG24021.1"/>
    <property type="molecule type" value="Genomic_DNA"/>
</dbReference>
<proteinExistence type="predicted"/>
<name>A0A248JZW2_9PROT</name>
<reference evidence="1 2" key="1">
    <citation type="submission" date="2017-06" db="EMBL/GenBank/DDBJ databases">
        <title>Complete genome sequence of Nitrospirillum amazonense strain CBAmC, an endophytic nitrogen-fixing and plant growth-promoting bacterium, isolated from sugarcane.</title>
        <authorList>
            <person name="Schwab S."/>
            <person name="dos Santos Teixeira K.R."/>
            <person name="Simoes Araujo J.L."/>
            <person name="Soares Vidal M."/>
            <person name="Borges de Freitas H.R."/>
            <person name="Rivello Crivelaro A.L."/>
            <person name="Bueno de Camargo Nunes A."/>
            <person name="dos Santos C.M."/>
            <person name="Palmeira da Silva Rosa D."/>
            <person name="da Silva Padilha D."/>
            <person name="da Silva E."/>
            <person name="Araujo Terra L."/>
            <person name="Soares Mendes V."/>
            <person name="Farinelli L."/>
            <person name="Magalhaes Cruz L."/>
            <person name="Baldani J.I."/>
        </authorList>
    </citation>
    <scope>NUCLEOTIDE SEQUENCE [LARGE SCALE GENOMIC DNA]</scope>
    <source>
        <strain evidence="1 2">CBAmC</strain>
    </source>
</reference>